<reference evidence="1" key="1">
    <citation type="submission" date="2021-01" db="EMBL/GenBank/DDBJ databases">
        <title>Metabolic potential, ecology and presence of endohyphal bacteria is reflected in genomic diversity of Mucoromycotina.</title>
        <authorList>
            <person name="Muszewska A."/>
            <person name="Okrasinska A."/>
            <person name="Steczkiewicz K."/>
            <person name="Drgas O."/>
            <person name="Orlowska M."/>
            <person name="Perlinska-Lenart U."/>
            <person name="Aleksandrzak-Piekarczyk T."/>
            <person name="Szatraj K."/>
            <person name="Zielenkiewicz U."/>
            <person name="Pilsyk S."/>
            <person name="Malc E."/>
            <person name="Mieczkowski P."/>
            <person name="Kruszewska J.S."/>
            <person name="Biernat P."/>
            <person name="Pawlowska J."/>
        </authorList>
    </citation>
    <scope>NUCLEOTIDE SEQUENCE</scope>
    <source>
        <strain evidence="1">WA0000018081</strain>
    </source>
</reference>
<dbReference type="EMBL" id="JAEPRE010000095">
    <property type="protein sequence ID" value="KAG2232933.1"/>
    <property type="molecule type" value="Genomic_DNA"/>
</dbReference>
<keyword evidence="2" id="KW-1185">Reference proteome</keyword>
<name>A0A8H7SRN6_9FUNG</name>
<gene>
    <name evidence="1" type="ORF">INT48_006187</name>
</gene>
<dbReference type="Proteomes" id="UP000613177">
    <property type="component" value="Unassembled WGS sequence"/>
</dbReference>
<evidence type="ECO:0000313" key="2">
    <source>
        <dbReference type="Proteomes" id="UP000613177"/>
    </source>
</evidence>
<proteinExistence type="predicted"/>
<feature type="non-terminal residue" evidence="1">
    <location>
        <position position="1"/>
    </location>
</feature>
<accession>A0A8H7SRN6</accession>
<organism evidence="1 2">
    <name type="scientific">Thamnidium elegans</name>
    <dbReference type="NCBI Taxonomy" id="101142"/>
    <lineage>
        <taxon>Eukaryota</taxon>
        <taxon>Fungi</taxon>
        <taxon>Fungi incertae sedis</taxon>
        <taxon>Mucoromycota</taxon>
        <taxon>Mucoromycotina</taxon>
        <taxon>Mucoromycetes</taxon>
        <taxon>Mucorales</taxon>
        <taxon>Mucorineae</taxon>
        <taxon>Mucoraceae</taxon>
        <taxon>Thamnidium</taxon>
    </lineage>
</organism>
<comment type="caution">
    <text evidence="1">The sequence shown here is derived from an EMBL/GenBank/DDBJ whole genome shotgun (WGS) entry which is preliminary data.</text>
</comment>
<sequence>SYSSSTSKQIKLSPLQKENIIDMFALECKFEHIVHSMVLDVSDKTWLKYFTPEEIQEIKNHQMKVPADLLSTIRKII</sequence>
<dbReference type="AlphaFoldDB" id="A0A8H7SRN6"/>
<protein>
    <submittedName>
        <fullName evidence="1">Uncharacterized protein</fullName>
    </submittedName>
</protein>
<evidence type="ECO:0000313" key="1">
    <source>
        <dbReference type="EMBL" id="KAG2232933.1"/>
    </source>
</evidence>